<organism evidence="4">
    <name type="scientific">marine sediment metagenome</name>
    <dbReference type="NCBI Taxonomy" id="412755"/>
    <lineage>
        <taxon>unclassified sequences</taxon>
        <taxon>metagenomes</taxon>
        <taxon>ecological metagenomes</taxon>
    </lineage>
</organism>
<dbReference type="Gene3D" id="2.60.120.200">
    <property type="match status" value="1"/>
</dbReference>
<dbReference type="Pfam" id="PF13385">
    <property type="entry name" value="Laminin_G_3"/>
    <property type="match status" value="1"/>
</dbReference>
<keyword evidence="2" id="KW-1015">Disulfide bond</keyword>
<feature type="non-terminal residue" evidence="4">
    <location>
        <position position="1"/>
    </location>
</feature>
<proteinExistence type="predicted"/>
<dbReference type="EMBL" id="LAZR01006168">
    <property type="protein sequence ID" value="KKM94211.1"/>
    <property type="molecule type" value="Genomic_DNA"/>
</dbReference>
<dbReference type="SUPFAM" id="SSF49899">
    <property type="entry name" value="Concanavalin A-like lectins/glucanases"/>
    <property type="match status" value="1"/>
</dbReference>
<keyword evidence="1" id="KW-0732">Signal</keyword>
<feature type="domain" description="LamG-like jellyroll fold" evidence="3">
    <location>
        <begin position="774"/>
        <end position="918"/>
    </location>
</feature>
<evidence type="ECO:0000259" key="3">
    <source>
        <dbReference type="SMART" id="SM00560"/>
    </source>
</evidence>
<comment type="caution">
    <text evidence="4">The sequence shown here is derived from an EMBL/GenBank/DDBJ whole genome shotgun (WGS) entry which is preliminary data.</text>
</comment>
<evidence type="ECO:0000256" key="2">
    <source>
        <dbReference type="ARBA" id="ARBA00023157"/>
    </source>
</evidence>
<name>A0A0F9M4C4_9ZZZZ</name>
<accession>A0A0F9M4C4</accession>
<feature type="non-terminal residue" evidence="4">
    <location>
        <position position="1894"/>
    </location>
</feature>
<gene>
    <name evidence="4" type="ORF">LCGC14_1200600</name>
</gene>
<dbReference type="InterPro" id="IPR006558">
    <property type="entry name" value="LamG-like"/>
</dbReference>
<sequence>FKCLDLSGNIILQQDFEVNYPYEFQRTSEYLFIDIDYGLVTVDDGQTYHTTPQYGSVTDKLNIIYQIKSRGTWYESVYSTSTSEDKTGVNARPFDINQFLLTQQAPYFEDFRVIFVIIGDNTNLTVNSIKLRNEVEISEYYRITDLLSGSVSDWTKFDSSVITKLNGLGDLPGKFILEYKVIEPSGNEAILSTYNSGYNYIQYSVETPLTIIDDQIDLNPSQDRTLLFNADFGGGVSLDAYINGFHYGTQAINTGGNDYSLTFGTTNDYDTLFGYSNSLMSPTIYSNINPLNQISWEIPDSNYFGVVKHVLIDNDISIINPLTYNASVEMDFANLYNRGLILPKFARIKEVYYYNSTNLNKTSLSFGEYVVNNSGYISWPTESKIHNYYTNRFSEVKDGKIFFDYYASDFSAQLGLSNADGFKVDFIMPSVYWDHTTIEKLIISFNDFLGNAFTKTFFDLDLRKYFMDSVKSNYEQDIFGIGKVMVIPLYIPMKDLFLSNPYNIFELHLLDSISFTISDSPMWPGSFVQDYETEGYSVLNLPYQRVGIQDIKLYNLISDSVEEQGGFVRSEITFRAPDYYDFYATTEFSIKRIDTELTNIKIFYDGQEITTPTDIQYSDSIEVYLKQGAILDPILFDELLDIQITLFDTINTEAISISNLNWITKDNRISPNGYTSKYYYAKFQVPQFTRLYNGLTIASYGTPIHNIIIGEKGIWKESSWYKLDGNALDSSGNNDGTEVGTITYTDGIIEESMSVSGQANNHIDTLTSSFTTQTSFSIACWLKIPSSYTWNTLSYNPIVAAGQYAGGHGLVRDRISDNSVSMYIRTSATTQVARATITRDVWAYIVGVFDANSEQLRIYKDGILIDTASTSSFPVEALDADHFDLGGGTTLGGNSDPNRYFEGSLDEVRIFDHALSQEEVSWLYNKPNQPLFTFDFALNVIQESLSGTEAIYLSEDNFELEYSDALILEGVILDDDIYLVEDEIYKYNYQNALDGKTVYSLDILAPMGEDSFIDKTQFSIFYLDNQLEKKMLYINQYKDSYLVQNKEITILNQKKDPEIAYFNNTYYLTVYWNPNAANLMTYDTELLITYKVIKGRPISPSSYSTFDSYGHNNKEHLVEIPFARYDMINNDWITEEDFTEVFPIDKELIILDAYSTSIPTNIYGPTYNDGGIFNLGIIGLENIYVKPTGASVYQLVDSTDYSYQIEGNGILQITSYNGLEGDLKIAFYSYKPILLKHSLSKPESVLTHIKVISRDDPTNSYIFDPSEYRISTSSSAAKGYQIYFYDLYNTILSLGIYDLYDIFEVEYHAPLTQRIDLSNNLLLMLQDSSTINYIPIDVVPIDNIGLFSYDGEFSMDGPLALPMNGKTIVRMRLEYLPSEVYDAQGVPQSITYDSYPVINNIYPYVPSDGETSWEKTFQITTIPKKVKLEMVDFATQNMVVSQEFIGSREYLFNTNPFEALEQGEEYTAIQMDVLAREDYEFTYKLTDYSDSPINNSIVWMHLGFMPKSKTKFLNDRAIIEELDANPYYESLGTELISSVGPGEGPNKMFGKPLTYQTKDTTDYYGPYIWDYRITDEFGEVTFDISFDNDYLADFAKIFDSMSSIQSIDDLVMYLRVFSADFDPDTFKIDNPELYISSKDGIIYDDSSSLDNYDFTEITLQDSTYIEGPVRMHRSNIAVGSSDYISYDLPNPDVDGQDPDYEDVQITLYVTEADPIPLAVSETFESLTKTYSASELEPLPINILEDGYPYSVLFDIFDVSGNKLRHTELAITPVSDGGTITFDGDIMKGIVQNLPPGVNTISIQVIESDYYKSSPILTIPLEIKPPNFIRFGEKNAKFDLIDPFVSAWGSSFSGANGDFMNFESNYPHLIGTLWVSPDFVGQEERSIQDYIEINL</sequence>
<protein>
    <recommendedName>
        <fullName evidence="3">LamG-like jellyroll fold domain-containing protein</fullName>
    </recommendedName>
</protein>
<evidence type="ECO:0000313" key="4">
    <source>
        <dbReference type="EMBL" id="KKM94211.1"/>
    </source>
</evidence>
<dbReference type="InterPro" id="IPR013320">
    <property type="entry name" value="ConA-like_dom_sf"/>
</dbReference>
<dbReference type="SMART" id="SM00560">
    <property type="entry name" value="LamGL"/>
    <property type="match status" value="1"/>
</dbReference>
<evidence type="ECO:0000256" key="1">
    <source>
        <dbReference type="ARBA" id="ARBA00022729"/>
    </source>
</evidence>
<reference evidence="4" key="1">
    <citation type="journal article" date="2015" name="Nature">
        <title>Complex archaea that bridge the gap between prokaryotes and eukaryotes.</title>
        <authorList>
            <person name="Spang A."/>
            <person name="Saw J.H."/>
            <person name="Jorgensen S.L."/>
            <person name="Zaremba-Niedzwiedzka K."/>
            <person name="Martijn J."/>
            <person name="Lind A.E."/>
            <person name="van Eijk R."/>
            <person name="Schleper C."/>
            <person name="Guy L."/>
            <person name="Ettema T.J."/>
        </authorList>
    </citation>
    <scope>NUCLEOTIDE SEQUENCE</scope>
</reference>